<evidence type="ECO:0000313" key="7">
    <source>
        <dbReference type="EMBL" id="RKU42644.1"/>
    </source>
</evidence>
<comment type="caution">
    <text evidence="7">The sequence shown here is derived from an EMBL/GenBank/DDBJ whole genome shotgun (WGS) entry which is preliminary data.</text>
</comment>
<comment type="subcellular location">
    <subcellularLocation>
        <location evidence="1">Nucleus</location>
    </subcellularLocation>
</comment>
<organism evidence="7 8">
    <name type="scientific">Coniochaeta pulveracea</name>
    <dbReference type="NCBI Taxonomy" id="177199"/>
    <lineage>
        <taxon>Eukaryota</taxon>
        <taxon>Fungi</taxon>
        <taxon>Dikarya</taxon>
        <taxon>Ascomycota</taxon>
        <taxon>Pezizomycotina</taxon>
        <taxon>Sordariomycetes</taxon>
        <taxon>Sordariomycetidae</taxon>
        <taxon>Coniochaetales</taxon>
        <taxon>Coniochaetaceae</taxon>
        <taxon>Coniochaeta</taxon>
    </lineage>
</organism>
<dbReference type="GO" id="GO:0005634">
    <property type="term" value="C:nucleus"/>
    <property type="evidence" value="ECO:0007669"/>
    <property type="project" value="UniProtKB-SubCell"/>
</dbReference>
<dbReference type="GO" id="GO:0007064">
    <property type="term" value="P:mitotic sister chromatid cohesion"/>
    <property type="evidence" value="ECO:0007669"/>
    <property type="project" value="TreeGrafter"/>
</dbReference>
<dbReference type="Pfam" id="PF04824">
    <property type="entry name" value="Rad21_Rec8"/>
    <property type="match status" value="1"/>
</dbReference>
<keyword evidence="3" id="KW-0539">Nucleus</keyword>
<comment type="similarity">
    <text evidence="2">Belongs to the rad21 family.</text>
</comment>
<dbReference type="InterPro" id="IPR006909">
    <property type="entry name" value="Rad21/Rec8_C_eu"/>
</dbReference>
<gene>
    <name evidence="7" type="primary">MCD1</name>
    <name evidence="7" type="ORF">DL546_001238</name>
</gene>
<feature type="region of interest" description="Disordered" evidence="4">
    <location>
        <begin position="495"/>
        <end position="515"/>
    </location>
</feature>
<dbReference type="AlphaFoldDB" id="A0A420Y429"/>
<accession>A0A420Y429</accession>
<dbReference type="PANTHER" id="PTHR12585:SF69">
    <property type="entry name" value="FI11703P"/>
    <property type="match status" value="1"/>
</dbReference>
<protein>
    <submittedName>
        <fullName evidence="7">Sister chromatid cohesion protein 1</fullName>
    </submittedName>
</protein>
<evidence type="ECO:0000259" key="6">
    <source>
        <dbReference type="Pfam" id="PF04825"/>
    </source>
</evidence>
<feature type="compositionally biased region" description="Basic and acidic residues" evidence="4">
    <location>
        <begin position="636"/>
        <end position="646"/>
    </location>
</feature>
<dbReference type="GO" id="GO:1990414">
    <property type="term" value="P:replication-born double-strand break repair via sister chromatid exchange"/>
    <property type="evidence" value="ECO:0007669"/>
    <property type="project" value="TreeGrafter"/>
</dbReference>
<feature type="compositionally biased region" description="Basic and acidic residues" evidence="4">
    <location>
        <begin position="496"/>
        <end position="510"/>
    </location>
</feature>
<evidence type="ECO:0000256" key="4">
    <source>
        <dbReference type="SAM" id="MobiDB-lite"/>
    </source>
</evidence>
<dbReference type="InterPro" id="IPR036390">
    <property type="entry name" value="WH_DNA-bd_sf"/>
</dbReference>
<dbReference type="InterPro" id="IPR039781">
    <property type="entry name" value="Rad21/Rec8-like"/>
</dbReference>
<evidence type="ECO:0000256" key="3">
    <source>
        <dbReference type="ARBA" id="ARBA00023242"/>
    </source>
</evidence>
<dbReference type="InterPro" id="IPR006910">
    <property type="entry name" value="Rad21_Rec8_N"/>
</dbReference>
<feature type="region of interest" description="Disordered" evidence="4">
    <location>
        <begin position="636"/>
        <end position="661"/>
    </location>
</feature>
<name>A0A420Y429_9PEZI</name>
<dbReference type="PANTHER" id="PTHR12585">
    <property type="entry name" value="SCC1 / RAD21 FAMILY MEMBER"/>
    <property type="match status" value="1"/>
</dbReference>
<dbReference type="EMBL" id="QVQW01000053">
    <property type="protein sequence ID" value="RKU42644.1"/>
    <property type="molecule type" value="Genomic_DNA"/>
</dbReference>
<dbReference type="Proteomes" id="UP000275385">
    <property type="component" value="Unassembled WGS sequence"/>
</dbReference>
<dbReference type="GO" id="GO:0003682">
    <property type="term" value="F:chromatin binding"/>
    <property type="evidence" value="ECO:0007669"/>
    <property type="project" value="TreeGrafter"/>
</dbReference>
<dbReference type="STRING" id="177199.A0A420Y429"/>
<proteinExistence type="inferred from homology"/>
<dbReference type="Gene3D" id="1.10.10.580">
    <property type="entry name" value="Structural maintenance of chromosome 1. Chain E"/>
    <property type="match status" value="1"/>
</dbReference>
<reference evidence="7 8" key="1">
    <citation type="submission" date="2018-08" db="EMBL/GenBank/DDBJ databases">
        <title>Draft genome of the lignicolous fungus Coniochaeta pulveracea.</title>
        <authorList>
            <person name="Borstlap C.J."/>
            <person name="De Witt R.N."/>
            <person name="Botha A."/>
            <person name="Volschenk H."/>
        </authorList>
    </citation>
    <scope>NUCLEOTIDE SEQUENCE [LARGE SCALE GENOMIC DNA]</scope>
    <source>
        <strain evidence="7 8">CAB683</strain>
    </source>
</reference>
<dbReference type="SUPFAM" id="SSF46785">
    <property type="entry name" value="Winged helix' DNA-binding domain"/>
    <property type="match status" value="1"/>
</dbReference>
<feature type="compositionally biased region" description="Low complexity" evidence="4">
    <location>
        <begin position="649"/>
        <end position="661"/>
    </location>
</feature>
<evidence type="ECO:0000259" key="5">
    <source>
        <dbReference type="Pfam" id="PF04824"/>
    </source>
</evidence>
<dbReference type="InterPro" id="IPR023093">
    <property type="entry name" value="ScpA-like_C"/>
</dbReference>
<feature type="region of interest" description="Disordered" evidence="4">
    <location>
        <begin position="424"/>
        <end position="481"/>
    </location>
</feature>
<sequence>MFYSGTLLNTTGPLAKIWLSANLERKLNKHTILQQNLQASVEAIIQPNQAPMALRLSGQLLLGVVRIYGRKARYLLDDCNEALTKIKMAFRSSGNHDIPANLHVQNKEALMLPDRITPYDNLELLPPPDPSWLASQIEDVTATPLGRRGRASQRDINLQEDYNNSQFLNDNLTQPKDDDLGNMDDLDLELDFGMDLDEPRIADTTIEMGREAPEARPVGDDLFSQLDIEAPRKDQDERQVSMGMDLTFGDAGEGVHIAGDDGDILMGDDDMTYDLGDQSVHPVAGAPPPAPDPRARISESPLSDVDEEFAREVELEYSRHQNTGMYEPAEEEAEETIVAPQRHRKKKLLQPDEQTMLSSTHIKEQQTTRDNILKPQSFLSKDPYVLALLNMQKTGEFVQEVLLEKRSAAWAPELRGLLSITASRPSAAEARKRKRDSGIAGTESGEEEEPASKSPRLELPEDDTVIPAGDDNLGNQSIAADGTVLDIPGDDGMPIMHDDDHEAHGAESREGPSSPAAHFDETAAPIVHPADSGPVSIATKHAVHILRDLFGPEAATNDDIRRNSSVVFQELLPENRTTKADATKMFFECLVLATKDAVKVEQPEGTLGGPIRIRGKRGLWGDWAEREAGGEIASQDVEHQQEERNQPESAVQSSAAVAVSA</sequence>
<dbReference type="Pfam" id="PF04825">
    <property type="entry name" value="Rad21_Rec8_N"/>
    <property type="match status" value="1"/>
</dbReference>
<feature type="domain" description="Rad21/Rec8-like protein N-terminal" evidence="6">
    <location>
        <begin position="1"/>
        <end position="103"/>
    </location>
</feature>
<dbReference type="GO" id="GO:0030892">
    <property type="term" value="C:mitotic cohesin complex"/>
    <property type="evidence" value="ECO:0007669"/>
    <property type="project" value="TreeGrafter"/>
</dbReference>
<feature type="domain" description="Rad21/Rec8-like protein C-terminal eukaryotic" evidence="5">
    <location>
        <begin position="565"/>
        <end position="603"/>
    </location>
</feature>
<evidence type="ECO:0000256" key="2">
    <source>
        <dbReference type="ARBA" id="ARBA00009870"/>
    </source>
</evidence>
<keyword evidence="8" id="KW-1185">Reference proteome</keyword>
<dbReference type="OrthoDB" id="10071381at2759"/>
<evidence type="ECO:0000256" key="1">
    <source>
        <dbReference type="ARBA" id="ARBA00004123"/>
    </source>
</evidence>
<dbReference type="FunFam" id="1.10.10.580:FF:000004">
    <property type="entry name" value="Double-strand-break repair protein rad21"/>
    <property type="match status" value="1"/>
</dbReference>
<evidence type="ECO:0000313" key="8">
    <source>
        <dbReference type="Proteomes" id="UP000275385"/>
    </source>
</evidence>